<feature type="non-terminal residue" evidence="1">
    <location>
        <position position="82"/>
    </location>
</feature>
<keyword evidence="2" id="KW-1185">Reference proteome</keyword>
<dbReference type="EMBL" id="WHUW01000412">
    <property type="protein sequence ID" value="KAF8414867.1"/>
    <property type="molecule type" value="Genomic_DNA"/>
</dbReference>
<dbReference type="AlphaFoldDB" id="A0AAD4BAM7"/>
<comment type="caution">
    <text evidence="1">The sequence shown here is derived from an EMBL/GenBank/DDBJ whole genome shotgun (WGS) entry which is preliminary data.</text>
</comment>
<sequence>ITLQHTHLTRNLGVLYPEIRDEIVLMSWISEETVRLLLKRSSNTVFIGLPLRRDPDWIDLNVRTTVDALKGDITVALFTKFM</sequence>
<proteinExistence type="predicted"/>
<feature type="non-terminal residue" evidence="1">
    <location>
        <position position="1"/>
    </location>
</feature>
<evidence type="ECO:0000313" key="2">
    <source>
        <dbReference type="Proteomes" id="UP001194468"/>
    </source>
</evidence>
<reference evidence="1" key="2">
    <citation type="journal article" date="2020" name="Nat. Commun.">
        <title>Large-scale genome sequencing of mycorrhizal fungi provides insights into the early evolution of symbiotic traits.</title>
        <authorList>
            <person name="Miyauchi S."/>
            <person name="Kiss E."/>
            <person name="Kuo A."/>
            <person name="Drula E."/>
            <person name="Kohler A."/>
            <person name="Sanchez-Garcia M."/>
            <person name="Morin E."/>
            <person name="Andreopoulos B."/>
            <person name="Barry K.W."/>
            <person name="Bonito G."/>
            <person name="Buee M."/>
            <person name="Carver A."/>
            <person name="Chen C."/>
            <person name="Cichocki N."/>
            <person name="Clum A."/>
            <person name="Culley D."/>
            <person name="Crous P.W."/>
            <person name="Fauchery L."/>
            <person name="Girlanda M."/>
            <person name="Hayes R.D."/>
            <person name="Keri Z."/>
            <person name="LaButti K."/>
            <person name="Lipzen A."/>
            <person name="Lombard V."/>
            <person name="Magnuson J."/>
            <person name="Maillard F."/>
            <person name="Murat C."/>
            <person name="Nolan M."/>
            <person name="Ohm R.A."/>
            <person name="Pangilinan J."/>
            <person name="Pereira M.F."/>
            <person name="Perotto S."/>
            <person name="Peter M."/>
            <person name="Pfister S."/>
            <person name="Riley R."/>
            <person name="Sitrit Y."/>
            <person name="Stielow J.B."/>
            <person name="Szollosi G."/>
            <person name="Zifcakova L."/>
            <person name="Stursova M."/>
            <person name="Spatafora J.W."/>
            <person name="Tedersoo L."/>
            <person name="Vaario L.M."/>
            <person name="Yamada A."/>
            <person name="Yan M."/>
            <person name="Wang P."/>
            <person name="Xu J."/>
            <person name="Bruns T."/>
            <person name="Baldrian P."/>
            <person name="Vilgalys R."/>
            <person name="Dunand C."/>
            <person name="Henrissat B."/>
            <person name="Grigoriev I.V."/>
            <person name="Hibbett D."/>
            <person name="Nagy L.G."/>
            <person name="Martin F.M."/>
        </authorList>
    </citation>
    <scope>NUCLEOTIDE SEQUENCE</scope>
    <source>
        <strain evidence="1">BED1</strain>
    </source>
</reference>
<evidence type="ECO:0000313" key="1">
    <source>
        <dbReference type="EMBL" id="KAF8414867.1"/>
    </source>
</evidence>
<reference evidence="1" key="1">
    <citation type="submission" date="2019-10" db="EMBL/GenBank/DDBJ databases">
        <authorList>
            <consortium name="DOE Joint Genome Institute"/>
            <person name="Kuo A."/>
            <person name="Miyauchi S."/>
            <person name="Kiss E."/>
            <person name="Drula E."/>
            <person name="Kohler A."/>
            <person name="Sanchez-Garcia M."/>
            <person name="Andreopoulos B."/>
            <person name="Barry K.W."/>
            <person name="Bonito G."/>
            <person name="Buee M."/>
            <person name="Carver A."/>
            <person name="Chen C."/>
            <person name="Cichocki N."/>
            <person name="Clum A."/>
            <person name="Culley D."/>
            <person name="Crous P.W."/>
            <person name="Fauchery L."/>
            <person name="Girlanda M."/>
            <person name="Hayes R."/>
            <person name="Keri Z."/>
            <person name="LaButti K."/>
            <person name="Lipzen A."/>
            <person name="Lombard V."/>
            <person name="Magnuson J."/>
            <person name="Maillard F."/>
            <person name="Morin E."/>
            <person name="Murat C."/>
            <person name="Nolan M."/>
            <person name="Ohm R."/>
            <person name="Pangilinan J."/>
            <person name="Pereira M."/>
            <person name="Perotto S."/>
            <person name="Peter M."/>
            <person name="Riley R."/>
            <person name="Sitrit Y."/>
            <person name="Stielow B."/>
            <person name="Szollosi G."/>
            <person name="Zifcakova L."/>
            <person name="Stursova M."/>
            <person name="Spatafora J.W."/>
            <person name="Tedersoo L."/>
            <person name="Vaario L.-M."/>
            <person name="Yamada A."/>
            <person name="Yan M."/>
            <person name="Wang P."/>
            <person name="Xu J."/>
            <person name="Bruns T."/>
            <person name="Baldrian P."/>
            <person name="Vilgalys R."/>
            <person name="Henrissat B."/>
            <person name="Grigoriev I.V."/>
            <person name="Hibbett D."/>
            <person name="Nagy L.G."/>
            <person name="Martin F.M."/>
        </authorList>
    </citation>
    <scope>NUCLEOTIDE SEQUENCE</scope>
    <source>
        <strain evidence="1">BED1</strain>
    </source>
</reference>
<dbReference type="Proteomes" id="UP001194468">
    <property type="component" value="Unassembled WGS sequence"/>
</dbReference>
<accession>A0AAD4BAM7</accession>
<organism evidence="1 2">
    <name type="scientific">Boletus edulis BED1</name>
    <dbReference type="NCBI Taxonomy" id="1328754"/>
    <lineage>
        <taxon>Eukaryota</taxon>
        <taxon>Fungi</taxon>
        <taxon>Dikarya</taxon>
        <taxon>Basidiomycota</taxon>
        <taxon>Agaricomycotina</taxon>
        <taxon>Agaricomycetes</taxon>
        <taxon>Agaricomycetidae</taxon>
        <taxon>Boletales</taxon>
        <taxon>Boletineae</taxon>
        <taxon>Boletaceae</taxon>
        <taxon>Boletoideae</taxon>
        <taxon>Boletus</taxon>
    </lineage>
</organism>
<name>A0AAD4BAM7_BOLED</name>
<gene>
    <name evidence="1" type="ORF">L210DRAFT_831778</name>
</gene>
<protein>
    <submittedName>
        <fullName evidence="1">Uncharacterized protein</fullName>
    </submittedName>
</protein>